<dbReference type="Proteomes" id="UP000800094">
    <property type="component" value="Unassembled WGS sequence"/>
</dbReference>
<sequence length="206" mass="22513">MHFSTLLSLLAVAIGAVAAPVSETDEEFVQRSPDSDNQALANGPTPQLGNPQDLETPSFVRTPDIERRASENSPVAADDLYGLGLYTYHGGQTFAFRPHPSPPMECNIFHLRKEHGTRVDHIRVHANAECFFYSNYCDGKAQVAAYLRGWGGDPLWLDTPQWSDYKSWACGYVDRNKALAGSPGQFVEVQVAGPGSSDIKHSFTGA</sequence>
<feature type="region of interest" description="Disordered" evidence="1">
    <location>
        <begin position="28"/>
        <end position="58"/>
    </location>
</feature>
<organism evidence="3 4">
    <name type="scientific">Trematosphaeria pertusa</name>
    <dbReference type="NCBI Taxonomy" id="390896"/>
    <lineage>
        <taxon>Eukaryota</taxon>
        <taxon>Fungi</taxon>
        <taxon>Dikarya</taxon>
        <taxon>Ascomycota</taxon>
        <taxon>Pezizomycotina</taxon>
        <taxon>Dothideomycetes</taxon>
        <taxon>Pleosporomycetidae</taxon>
        <taxon>Pleosporales</taxon>
        <taxon>Massarineae</taxon>
        <taxon>Trematosphaeriaceae</taxon>
        <taxon>Trematosphaeria</taxon>
    </lineage>
</organism>
<evidence type="ECO:0000313" key="4">
    <source>
        <dbReference type="Proteomes" id="UP000800094"/>
    </source>
</evidence>
<evidence type="ECO:0000313" key="3">
    <source>
        <dbReference type="EMBL" id="KAF2256007.1"/>
    </source>
</evidence>
<dbReference type="RefSeq" id="XP_033691011.1">
    <property type="nucleotide sequence ID" value="XM_033819682.1"/>
</dbReference>
<proteinExistence type="predicted"/>
<name>A0A6A6J107_9PLEO</name>
<protein>
    <submittedName>
        <fullName evidence="3">Uncharacterized protein</fullName>
    </submittedName>
</protein>
<evidence type="ECO:0000256" key="1">
    <source>
        <dbReference type="SAM" id="MobiDB-lite"/>
    </source>
</evidence>
<gene>
    <name evidence="3" type="ORF">BU26DRAFT_13211</name>
</gene>
<dbReference type="EMBL" id="ML987189">
    <property type="protein sequence ID" value="KAF2256007.1"/>
    <property type="molecule type" value="Genomic_DNA"/>
</dbReference>
<keyword evidence="4" id="KW-1185">Reference proteome</keyword>
<feature type="chain" id="PRO_5025417345" evidence="2">
    <location>
        <begin position="19"/>
        <end position="206"/>
    </location>
</feature>
<keyword evidence="2" id="KW-0732">Signal</keyword>
<accession>A0A6A6J107</accession>
<feature type="signal peptide" evidence="2">
    <location>
        <begin position="1"/>
        <end position="18"/>
    </location>
</feature>
<dbReference type="AlphaFoldDB" id="A0A6A6J107"/>
<reference evidence="3" key="1">
    <citation type="journal article" date="2020" name="Stud. Mycol.">
        <title>101 Dothideomycetes genomes: a test case for predicting lifestyles and emergence of pathogens.</title>
        <authorList>
            <person name="Haridas S."/>
            <person name="Albert R."/>
            <person name="Binder M."/>
            <person name="Bloem J."/>
            <person name="Labutti K."/>
            <person name="Salamov A."/>
            <person name="Andreopoulos B."/>
            <person name="Baker S."/>
            <person name="Barry K."/>
            <person name="Bills G."/>
            <person name="Bluhm B."/>
            <person name="Cannon C."/>
            <person name="Castanera R."/>
            <person name="Culley D."/>
            <person name="Daum C."/>
            <person name="Ezra D."/>
            <person name="Gonzalez J."/>
            <person name="Henrissat B."/>
            <person name="Kuo A."/>
            <person name="Liang C."/>
            <person name="Lipzen A."/>
            <person name="Lutzoni F."/>
            <person name="Magnuson J."/>
            <person name="Mondo S."/>
            <person name="Nolan M."/>
            <person name="Ohm R."/>
            <person name="Pangilinan J."/>
            <person name="Park H.-J."/>
            <person name="Ramirez L."/>
            <person name="Alfaro M."/>
            <person name="Sun H."/>
            <person name="Tritt A."/>
            <person name="Yoshinaga Y."/>
            <person name="Zwiers L.-H."/>
            <person name="Turgeon B."/>
            <person name="Goodwin S."/>
            <person name="Spatafora J."/>
            <person name="Crous P."/>
            <person name="Grigoriev I."/>
        </authorList>
    </citation>
    <scope>NUCLEOTIDE SEQUENCE</scope>
    <source>
        <strain evidence="3">CBS 122368</strain>
    </source>
</reference>
<feature type="compositionally biased region" description="Polar residues" evidence="1">
    <location>
        <begin position="35"/>
        <end position="55"/>
    </location>
</feature>
<evidence type="ECO:0000256" key="2">
    <source>
        <dbReference type="SAM" id="SignalP"/>
    </source>
</evidence>
<dbReference type="GeneID" id="54573012"/>